<feature type="compositionally biased region" description="Basic and acidic residues" evidence="1">
    <location>
        <begin position="359"/>
        <end position="369"/>
    </location>
</feature>
<name>A0A420YIF4_9PEZI</name>
<dbReference type="Proteomes" id="UP000275385">
    <property type="component" value="Unassembled WGS sequence"/>
</dbReference>
<accession>A0A420YIF4</accession>
<protein>
    <submittedName>
        <fullName evidence="2">Uncharacterized protein</fullName>
    </submittedName>
</protein>
<comment type="caution">
    <text evidence="2">The sequence shown here is derived from an EMBL/GenBank/DDBJ whole genome shotgun (WGS) entry which is preliminary data.</text>
</comment>
<organism evidence="2 3">
    <name type="scientific">Coniochaeta pulveracea</name>
    <dbReference type="NCBI Taxonomy" id="177199"/>
    <lineage>
        <taxon>Eukaryota</taxon>
        <taxon>Fungi</taxon>
        <taxon>Dikarya</taxon>
        <taxon>Ascomycota</taxon>
        <taxon>Pezizomycotina</taxon>
        <taxon>Sordariomycetes</taxon>
        <taxon>Sordariomycetidae</taxon>
        <taxon>Coniochaetales</taxon>
        <taxon>Coniochaetaceae</taxon>
        <taxon>Coniochaeta</taxon>
    </lineage>
</organism>
<gene>
    <name evidence="2" type="ORF">DL546_006660</name>
</gene>
<evidence type="ECO:0000313" key="2">
    <source>
        <dbReference type="EMBL" id="RKU47556.1"/>
    </source>
</evidence>
<feature type="compositionally biased region" description="Polar residues" evidence="1">
    <location>
        <begin position="370"/>
        <end position="387"/>
    </location>
</feature>
<reference evidence="2 3" key="1">
    <citation type="submission" date="2018-08" db="EMBL/GenBank/DDBJ databases">
        <title>Draft genome of the lignicolous fungus Coniochaeta pulveracea.</title>
        <authorList>
            <person name="Borstlap C.J."/>
            <person name="De Witt R.N."/>
            <person name="Botha A."/>
            <person name="Volschenk H."/>
        </authorList>
    </citation>
    <scope>NUCLEOTIDE SEQUENCE [LARGE SCALE GENOMIC DNA]</scope>
    <source>
        <strain evidence="2 3">CAB683</strain>
    </source>
</reference>
<dbReference type="AlphaFoldDB" id="A0A420YIF4"/>
<evidence type="ECO:0000256" key="1">
    <source>
        <dbReference type="SAM" id="MobiDB-lite"/>
    </source>
</evidence>
<keyword evidence="3" id="KW-1185">Reference proteome</keyword>
<dbReference type="EMBL" id="QVQW01000008">
    <property type="protein sequence ID" value="RKU47556.1"/>
    <property type="molecule type" value="Genomic_DNA"/>
</dbReference>
<feature type="region of interest" description="Disordered" evidence="1">
    <location>
        <begin position="315"/>
        <end position="387"/>
    </location>
</feature>
<evidence type="ECO:0000313" key="3">
    <source>
        <dbReference type="Proteomes" id="UP000275385"/>
    </source>
</evidence>
<feature type="compositionally biased region" description="Basic residues" evidence="1">
    <location>
        <begin position="348"/>
        <end position="358"/>
    </location>
</feature>
<proteinExistence type="predicted"/>
<sequence>MASRSVTTRAIAHIDELTDVVKPSRYLVDGFDCVREPRGYLLKRCLDKREPLSDADEPEDHVIQKNALIAFIAMDFYGHIPVDHSKEHMGTIALDLGWHSLEHLRRVLDYYAAKRLAYLGKAESRYIPVSASTLSRKLCHFVDQYRLCRAEPGPMTKSRRKEFDKMRQVWRKAYKEKPRAFLEGNLELPVVLKCQVLEDQRRNTAVACATPVALKSNKPMHEGVTTPQATEESLLRKELASALQTSPEAPLNRRSSPLPFHTQIPRALAHNETAQLAHDGTTPAVSHAATATLLHDSYRPAPDFVHPSRRIYLKQPKSTGKAEKHGKDPQQPPPSDRVHPSPQIRLKSTSKNKPKPLPKIKEEPRDGQNAHKSSTPGNSVGRQGKSSVRQTFYSAELDNVRTDQEAVATLLARFERRSISYEVSKGLPPVLLQSVKRLVGHQKKVQQELNYLRNRLAAQR</sequence>
<feature type="region of interest" description="Disordered" evidence="1">
    <location>
        <begin position="240"/>
        <end position="259"/>
    </location>
</feature>